<dbReference type="Proteomes" id="UP001161325">
    <property type="component" value="Unassembled WGS sequence"/>
</dbReference>
<reference evidence="2" key="1">
    <citation type="submission" date="2022-08" db="EMBL/GenBank/DDBJ databases">
        <title>Draft genome sequencing of Roseisolibacter agri AW1220.</title>
        <authorList>
            <person name="Tobiishi Y."/>
            <person name="Tonouchi A."/>
        </authorList>
    </citation>
    <scope>NUCLEOTIDE SEQUENCE</scope>
    <source>
        <strain evidence="2">AW1220</strain>
    </source>
</reference>
<name>A0AA37V2E5_9BACT</name>
<comment type="caution">
    <text evidence="2">The sequence shown here is derived from an EMBL/GenBank/DDBJ whole genome shotgun (WGS) entry which is preliminary data.</text>
</comment>
<organism evidence="2 3">
    <name type="scientific">Roseisolibacter agri</name>
    <dbReference type="NCBI Taxonomy" id="2014610"/>
    <lineage>
        <taxon>Bacteria</taxon>
        <taxon>Pseudomonadati</taxon>
        <taxon>Gemmatimonadota</taxon>
        <taxon>Gemmatimonadia</taxon>
        <taxon>Gemmatimonadales</taxon>
        <taxon>Gemmatimonadaceae</taxon>
        <taxon>Roseisolibacter</taxon>
    </lineage>
</organism>
<gene>
    <name evidence="2" type="ORF">rosag_16500</name>
</gene>
<protein>
    <recommendedName>
        <fullName evidence="4">Outer membrane protein beta-barrel domain-containing protein</fullName>
    </recommendedName>
</protein>
<keyword evidence="1" id="KW-0732">Signal</keyword>
<accession>A0AA37V2E5</accession>
<evidence type="ECO:0008006" key="4">
    <source>
        <dbReference type="Google" id="ProtNLM"/>
    </source>
</evidence>
<evidence type="ECO:0000313" key="2">
    <source>
        <dbReference type="EMBL" id="GLC25137.1"/>
    </source>
</evidence>
<keyword evidence="3" id="KW-1185">Reference proteome</keyword>
<evidence type="ECO:0000256" key="1">
    <source>
        <dbReference type="SAM" id="SignalP"/>
    </source>
</evidence>
<dbReference type="AlphaFoldDB" id="A0AA37V2E5"/>
<dbReference type="RefSeq" id="WP_284349576.1">
    <property type="nucleotide sequence ID" value="NZ_BRXS01000002.1"/>
</dbReference>
<feature type="chain" id="PRO_5041335105" description="Outer membrane protein beta-barrel domain-containing protein" evidence="1">
    <location>
        <begin position="22"/>
        <end position="241"/>
    </location>
</feature>
<dbReference type="EMBL" id="BRXS01000002">
    <property type="protein sequence ID" value="GLC25137.1"/>
    <property type="molecule type" value="Genomic_DNA"/>
</dbReference>
<evidence type="ECO:0000313" key="3">
    <source>
        <dbReference type="Proteomes" id="UP001161325"/>
    </source>
</evidence>
<sequence>MRTNIGTMLVACAIAAAPVTAAAQSESAIVAWIGLITTPLGAFTPYAPPTAAAPPGTSVGVQARYSHWQFDADDDNTMNVGAGLVIRRGPVRTAIELGRTSVKGCGDCDHLMAGVDVHVGLLDRPLGGPVAMSVAINPALGFSRPGSSDDEFTALAGALSVPVSLSVRAGNALRVVPFVSPGFGFARLSGGGESSTGSRAMLSGGLALAGTSTPVQLTASARRIFVEGTPTIVGVGIAVGR</sequence>
<feature type="signal peptide" evidence="1">
    <location>
        <begin position="1"/>
        <end position="21"/>
    </location>
</feature>
<proteinExistence type="predicted"/>